<evidence type="ECO:0000256" key="4">
    <source>
        <dbReference type="ARBA" id="ARBA00022448"/>
    </source>
</evidence>
<sequence>MKAYRRYAFPPLARVRAAHEQRDGLSLPDEAGLLATQLHAPPAEELLDEARQAGYDAGHADGFAAGERTGADQARHDVRAGLDALVAPVDALVAGFNGAQQAYRAKVRAEVATLVGDVARQVVRAELEAHPEQILAFVDEAIGTLAKAPDTISVRLNPADYARIAEAAPERASHWHVAPDDRLEPGECRVQAGDVEMDAGCGQRLAACIERIAAQLSHIDAEAAEGAAV</sequence>
<dbReference type="GO" id="GO:0044781">
    <property type="term" value="P:bacterial-type flagellum organization"/>
    <property type="evidence" value="ECO:0007669"/>
    <property type="project" value="UniProtKB-KW"/>
</dbReference>
<accession>A0A848NT55</accession>
<evidence type="ECO:0000256" key="7">
    <source>
        <dbReference type="ARBA" id="ARBA00023225"/>
    </source>
</evidence>
<keyword evidence="9" id="KW-0966">Cell projection</keyword>
<keyword evidence="4" id="KW-0813">Transport</keyword>
<keyword evidence="9" id="KW-0282">Flagellum</keyword>
<dbReference type="PANTHER" id="PTHR34982:SF1">
    <property type="entry name" value="FLAGELLAR ASSEMBLY PROTEIN FLIH"/>
    <property type="match status" value="1"/>
</dbReference>
<evidence type="ECO:0000259" key="8">
    <source>
        <dbReference type="Pfam" id="PF02108"/>
    </source>
</evidence>
<evidence type="ECO:0000256" key="6">
    <source>
        <dbReference type="ARBA" id="ARBA00022927"/>
    </source>
</evidence>
<evidence type="ECO:0000256" key="1">
    <source>
        <dbReference type="ARBA" id="ARBA00003041"/>
    </source>
</evidence>
<dbReference type="GO" id="GO:0015031">
    <property type="term" value="P:protein transport"/>
    <property type="evidence" value="ECO:0007669"/>
    <property type="project" value="UniProtKB-KW"/>
</dbReference>
<keyword evidence="5" id="KW-1005">Bacterial flagellum biogenesis</keyword>
<feature type="domain" description="Flagellar assembly protein FliH/Type III secretion system HrpE" evidence="8">
    <location>
        <begin position="87"/>
        <end position="206"/>
    </location>
</feature>
<dbReference type="Pfam" id="PF02108">
    <property type="entry name" value="FliH"/>
    <property type="match status" value="1"/>
</dbReference>
<evidence type="ECO:0000313" key="10">
    <source>
        <dbReference type="Proteomes" id="UP000575469"/>
    </source>
</evidence>
<dbReference type="InterPro" id="IPR018035">
    <property type="entry name" value="Flagellar_FliH/T3SS_HrpE"/>
</dbReference>
<gene>
    <name evidence="9" type="ORF">HGR00_00150</name>
</gene>
<name>A0A848NT55_9RALS</name>
<evidence type="ECO:0000313" key="9">
    <source>
        <dbReference type="EMBL" id="NMV36317.1"/>
    </source>
</evidence>
<dbReference type="InterPro" id="IPR051472">
    <property type="entry name" value="T3SS_Stator/FliH"/>
</dbReference>
<comment type="function">
    <text evidence="1">Needed for flagellar regrowth and assembly.</text>
</comment>
<comment type="caution">
    <text evidence="9">The sequence shown here is derived from an EMBL/GenBank/DDBJ whole genome shotgun (WGS) entry which is preliminary data.</text>
</comment>
<dbReference type="PANTHER" id="PTHR34982">
    <property type="entry name" value="YOP PROTEINS TRANSLOCATION PROTEIN L"/>
    <property type="match status" value="1"/>
</dbReference>
<keyword evidence="6" id="KW-0653">Protein transport</keyword>
<proteinExistence type="inferred from homology"/>
<dbReference type="RefSeq" id="WP_104654370.1">
    <property type="nucleotide sequence ID" value="NZ_JABBZM010000001.1"/>
</dbReference>
<dbReference type="EMBL" id="JABBZM010000001">
    <property type="protein sequence ID" value="NMV36317.1"/>
    <property type="molecule type" value="Genomic_DNA"/>
</dbReference>
<evidence type="ECO:0000256" key="2">
    <source>
        <dbReference type="ARBA" id="ARBA00006602"/>
    </source>
</evidence>
<evidence type="ECO:0000256" key="5">
    <source>
        <dbReference type="ARBA" id="ARBA00022795"/>
    </source>
</evidence>
<keyword evidence="7" id="KW-1006">Bacterial flagellum protein export</keyword>
<organism evidence="9 10">
    <name type="scientific">Ralstonia insidiosa</name>
    <dbReference type="NCBI Taxonomy" id="190721"/>
    <lineage>
        <taxon>Bacteria</taxon>
        <taxon>Pseudomonadati</taxon>
        <taxon>Pseudomonadota</taxon>
        <taxon>Betaproteobacteria</taxon>
        <taxon>Burkholderiales</taxon>
        <taxon>Burkholderiaceae</taxon>
        <taxon>Ralstonia</taxon>
    </lineage>
</organism>
<comment type="similarity">
    <text evidence="2">Belongs to the FliH family.</text>
</comment>
<evidence type="ECO:0000256" key="3">
    <source>
        <dbReference type="ARBA" id="ARBA00016507"/>
    </source>
</evidence>
<protein>
    <recommendedName>
        <fullName evidence="3">Flagellar assembly protein FliH</fullName>
    </recommendedName>
</protein>
<keyword evidence="9" id="KW-0969">Cilium</keyword>
<dbReference type="GO" id="GO:0005829">
    <property type="term" value="C:cytosol"/>
    <property type="evidence" value="ECO:0007669"/>
    <property type="project" value="TreeGrafter"/>
</dbReference>
<dbReference type="Proteomes" id="UP000575469">
    <property type="component" value="Unassembled WGS sequence"/>
</dbReference>
<dbReference type="AlphaFoldDB" id="A0A848NT55"/>
<reference evidence="9 10" key="1">
    <citation type="submission" date="2020-04" db="EMBL/GenBank/DDBJ databases">
        <title>Ralstonia insidiosa genome sequencing and assembly.</title>
        <authorList>
            <person name="Martins R.C.R."/>
            <person name="Perdigao-Neto L.V."/>
            <person name="Levin A.S.S."/>
            <person name="Costa S.F."/>
        </authorList>
    </citation>
    <scope>NUCLEOTIDE SEQUENCE [LARGE SCALE GENOMIC DNA]</scope>
    <source>
        <strain evidence="9 10">5047</strain>
    </source>
</reference>